<name>A0A4Y2BY03_ARAVE</name>
<accession>A0A4Y2BY03</accession>
<proteinExistence type="predicted"/>
<evidence type="ECO:0000313" key="3">
    <source>
        <dbReference type="Proteomes" id="UP000499080"/>
    </source>
</evidence>
<protein>
    <submittedName>
        <fullName evidence="2">Uncharacterized protein</fullName>
    </submittedName>
</protein>
<evidence type="ECO:0000313" key="2">
    <source>
        <dbReference type="EMBL" id="GBL96938.1"/>
    </source>
</evidence>
<dbReference type="AlphaFoldDB" id="A0A4Y2BY03"/>
<organism evidence="2 3">
    <name type="scientific">Araneus ventricosus</name>
    <name type="common">Orbweaver spider</name>
    <name type="synonym">Epeira ventricosa</name>
    <dbReference type="NCBI Taxonomy" id="182803"/>
    <lineage>
        <taxon>Eukaryota</taxon>
        <taxon>Metazoa</taxon>
        <taxon>Ecdysozoa</taxon>
        <taxon>Arthropoda</taxon>
        <taxon>Chelicerata</taxon>
        <taxon>Arachnida</taxon>
        <taxon>Araneae</taxon>
        <taxon>Araneomorphae</taxon>
        <taxon>Entelegynae</taxon>
        <taxon>Araneoidea</taxon>
        <taxon>Araneidae</taxon>
        <taxon>Araneus</taxon>
    </lineage>
</organism>
<dbReference type="Proteomes" id="UP000499080">
    <property type="component" value="Unassembled WGS sequence"/>
</dbReference>
<sequence>LRQHEGYFGTDLATLTHVQITRTMAGNRTPHFIATPAGGHLAPTELTCTRPVYNAVLHGIGSRTWNPPSSNPRPYHQATAVSHTARETCQLVQSTKEK</sequence>
<reference evidence="2 3" key="1">
    <citation type="journal article" date="2019" name="Sci. Rep.">
        <title>Orb-weaving spider Araneus ventricosus genome elucidates the spidroin gene catalogue.</title>
        <authorList>
            <person name="Kono N."/>
            <person name="Nakamura H."/>
            <person name="Ohtoshi R."/>
            <person name="Moran D.A.P."/>
            <person name="Shinohara A."/>
            <person name="Yoshida Y."/>
            <person name="Fujiwara M."/>
            <person name="Mori M."/>
            <person name="Tomita M."/>
            <person name="Arakawa K."/>
        </authorList>
    </citation>
    <scope>NUCLEOTIDE SEQUENCE [LARGE SCALE GENOMIC DNA]</scope>
</reference>
<keyword evidence="3" id="KW-1185">Reference proteome</keyword>
<dbReference type="EMBL" id="BGPR01161307">
    <property type="protein sequence ID" value="GBL96938.1"/>
    <property type="molecule type" value="Genomic_DNA"/>
</dbReference>
<feature type="non-terminal residue" evidence="2">
    <location>
        <position position="1"/>
    </location>
</feature>
<evidence type="ECO:0000256" key="1">
    <source>
        <dbReference type="SAM" id="MobiDB-lite"/>
    </source>
</evidence>
<gene>
    <name evidence="2" type="ORF">AVEN_217479_1</name>
</gene>
<comment type="caution">
    <text evidence="2">The sequence shown here is derived from an EMBL/GenBank/DDBJ whole genome shotgun (WGS) entry which is preliminary data.</text>
</comment>
<feature type="region of interest" description="Disordered" evidence="1">
    <location>
        <begin position="64"/>
        <end position="98"/>
    </location>
</feature>